<accession>A0A4S8IK05</accession>
<evidence type="ECO:0008006" key="6">
    <source>
        <dbReference type="Google" id="ProtNLM"/>
    </source>
</evidence>
<evidence type="ECO:0000313" key="5">
    <source>
        <dbReference type="Proteomes" id="UP000317650"/>
    </source>
</evidence>
<feature type="repeat" description="PPR" evidence="3">
    <location>
        <begin position="265"/>
        <end position="299"/>
    </location>
</feature>
<evidence type="ECO:0000313" key="4">
    <source>
        <dbReference type="EMBL" id="THU47782.1"/>
    </source>
</evidence>
<dbReference type="NCBIfam" id="TIGR00756">
    <property type="entry name" value="PPR"/>
    <property type="match status" value="9"/>
</dbReference>
<dbReference type="InterPro" id="IPR014746">
    <property type="entry name" value="Gln_synth/guanido_kin_cat_dom"/>
</dbReference>
<evidence type="ECO:0000256" key="2">
    <source>
        <dbReference type="ARBA" id="ARBA00022737"/>
    </source>
</evidence>
<feature type="repeat" description="PPR" evidence="3">
    <location>
        <begin position="126"/>
        <end position="156"/>
    </location>
</feature>
<dbReference type="SUPFAM" id="SSF48452">
    <property type="entry name" value="TPR-like"/>
    <property type="match status" value="1"/>
</dbReference>
<dbReference type="Pfam" id="PF13041">
    <property type="entry name" value="PPR_2"/>
    <property type="match status" value="5"/>
</dbReference>
<sequence>MPREALEFFAKLQKLSRFPSHYACNRHLHCLAAGSLGDLALKLLCALVSRGFRPNISALNSAVSLLARNGGPRSAQAFVDAAFPTIGCTPDVVTFNSLVDGYCRADDLLGASVILRSMHSCGPRPDVVTYNTMMNSFGKHRMPRSVLSYFALMSKAHASTVVTYTILVTMFCELGDLRMVYFALNDMQFLGISPNLVTFTCLIDGYCKNNRLDMALELYDRMTSLSVPPNVFTFNALVDALCKKGMLERATEMFEKMHKIGVLANVVVYTSLIDGYFKKGDFDTAMRYLNRMYDRGICLDVKGYGVVIWGLCNNGQLYRALEMRKEMEGRGLIPDKFILTNLMDAHFKAGDVKKSLDLHKEMLINGFEPDVVTTSAAIDGLCKHGLLQEAKEYLVKAKEANEVTYTSLVDGLCKKGNINDANKVFMDMPKAGLAPDKFSYTSKIAGHCREGDIVEALRLKRLMLQKSIYPDLLTFSSLIWGLATKGFMIEAKQGKLARTSSASRRKNLSDTLTIAGYQMIKCPYYCSAGADKAFGPDIVDALYKAFFLHSLSPLSNVMQQWEFQVGPCVGISAGDQLWVAHYIFERITEIAGWCFPLDPKLIQVIGMVLVLTQITDDTVCTDTIDKMVEDQVSNFLYFVCIFFSFCNSQH</sequence>
<comment type="caution">
    <text evidence="4">The sequence shown here is derived from an EMBL/GenBank/DDBJ whole genome shotgun (WGS) entry which is preliminary data.</text>
</comment>
<organism evidence="4 5">
    <name type="scientific">Musa balbisiana</name>
    <name type="common">Banana</name>
    <dbReference type="NCBI Taxonomy" id="52838"/>
    <lineage>
        <taxon>Eukaryota</taxon>
        <taxon>Viridiplantae</taxon>
        <taxon>Streptophyta</taxon>
        <taxon>Embryophyta</taxon>
        <taxon>Tracheophyta</taxon>
        <taxon>Spermatophyta</taxon>
        <taxon>Magnoliopsida</taxon>
        <taxon>Liliopsida</taxon>
        <taxon>Zingiberales</taxon>
        <taxon>Musaceae</taxon>
        <taxon>Musa</taxon>
    </lineage>
</organism>
<dbReference type="InterPro" id="IPR050872">
    <property type="entry name" value="PPR_P_subfamily"/>
</dbReference>
<dbReference type="Gene3D" id="1.25.40.10">
    <property type="entry name" value="Tetratricopeptide repeat domain"/>
    <property type="match status" value="5"/>
</dbReference>
<keyword evidence="5" id="KW-1185">Reference proteome</keyword>
<comment type="similarity">
    <text evidence="1">Belongs to the PPR family. P subfamily.</text>
</comment>
<feature type="repeat" description="PPR" evidence="3">
    <location>
        <begin position="91"/>
        <end position="125"/>
    </location>
</feature>
<feature type="repeat" description="PPR" evidence="3">
    <location>
        <begin position="300"/>
        <end position="334"/>
    </location>
</feature>
<dbReference type="Gene3D" id="3.30.590.10">
    <property type="entry name" value="Glutamine synthetase/guanido kinase, catalytic domain"/>
    <property type="match status" value="1"/>
</dbReference>
<name>A0A4S8IK05_MUSBA</name>
<dbReference type="PROSITE" id="PS51375">
    <property type="entry name" value="PPR"/>
    <property type="match status" value="10"/>
</dbReference>
<reference evidence="4 5" key="1">
    <citation type="journal article" date="2019" name="Nat. Plants">
        <title>Genome sequencing of Musa balbisiana reveals subgenome evolution and function divergence in polyploid bananas.</title>
        <authorList>
            <person name="Yao X."/>
        </authorList>
    </citation>
    <scope>NUCLEOTIDE SEQUENCE [LARGE SCALE GENOMIC DNA]</scope>
    <source>
        <strain evidence="5">cv. DH-PKW</strain>
        <tissue evidence="4">Leaves</tissue>
    </source>
</reference>
<feature type="repeat" description="PPR" evidence="3">
    <location>
        <begin position="160"/>
        <end position="194"/>
    </location>
</feature>
<feature type="repeat" description="PPR" evidence="3">
    <location>
        <begin position="335"/>
        <end position="369"/>
    </location>
</feature>
<evidence type="ECO:0000256" key="3">
    <source>
        <dbReference type="PROSITE-ProRule" id="PRU00708"/>
    </source>
</evidence>
<dbReference type="SUPFAM" id="SSF55931">
    <property type="entry name" value="Glutamine synthetase/guanido kinase"/>
    <property type="match status" value="1"/>
</dbReference>
<dbReference type="GO" id="GO:0003824">
    <property type="term" value="F:catalytic activity"/>
    <property type="evidence" value="ECO:0007669"/>
    <property type="project" value="InterPro"/>
</dbReference>
<dbReference type="PANTHER" id="PTHR46128:SF44">
    <property type="entry name" value="BNAC09G20840D PROTEIN"/>
    <property type="match status" value="1"/>
</dbReference>
<dbReference type="STRING" id="52838.A0A4S8IK05"/>
<feature type="repeat" description="PPR" evidence="3">
    <location>
        <begin position="230"/>
        <end position="264"/>
    </location>
</feature>
<proteinExistence type="inferred from homology"/>
<dbReference type="EMBL" id="PYDT01000010">
    <property type="protein sequence ID" value="THU47782.1"/>
    <property type="molecule type" value="Genomic_DNA"/>
</dbReference>
<keyword evidence="2" id="KW-0677">Repeat</keyword>
<dbReference type="Proteomes" id="UP000317650">
    <property type="component" value="Chromosome 9"/>
</dbReference>
<dbReference type="InterPro" id="IPR002885">
    <property type="entry name" value="PPR_rpt"/>
</dbReference>
<gene>
    <name evidence="4" type="ORF">C4D60_Mb09t19280</name>
</gene>
<protein>
    <recommendedName>
        <fullName evidence="6">Pentatricopeptide repeat-containing protein</fullName>
    </recommendedName>
</protein>
<dbReference type="AlphaFoldDB" id="A0A4S8IK05"/>
<dbReference type="InterPro" id="IPR011990">
    <property type="entry name" value="TPR-like_helical_dom_sf"/>
</dbReference>
<dbReference type="PANTHER" id="PTHR46128">
    <property type="entry name" value="MITOCHONDRIAL GROUP I INTRON SPLICING FACTOR CCM1"/>
    <property type="match status" value="1"/>
</dbReference>
<feature type="repeat" description="PPR" evidence="3">
    <location>
        <begin position="436"/>
        <end position="470"/>
    </location>
</feature>
<dbReference type="Pfam" id="PF01535">
    <property type="entry name" value="PPR"/>
    <property type="match status" value="1"/>
</dbReference>
<feature type="repeat" description="PPR" evidence="3">
    <location>
        <begin position="401"/>
        <end position="435"/>
    </location>
</feature>
<feature type="repeat" description="PPR" evidence="3">
    <location>
        <begin position="195"/>
        <end position="229"/>
    </location>
</feature>
<evidence type="ECO:0000256" key="1">
    <source>
        <dbReference type="ARBA" id="ARBA00007626"/>
    </source>
</evidence>